<dbReference type="Proteomes" id="UP001165740">
    <property type="component" value="Chromosome 9"/>
</dbReference>
<organism evidence="5 6">
    <name type="scientific">Biomphalaria glabrata</name>
    <name type="common">Bloodfluke planorb</name>
    <name type="synonym">Freshwater snail</name>
    <dbReference type="NCBI Taxonomy" id="6526"/>
    <lineage>
        <taxon>Eukaryota</taxon>
        <taxon>Metazoa</taxon>
        <taxon>Spiralia</taxon>
        <taxon>Lophotrochozoa</taxon>
        <taxon>Mollusca</taxon>
        <taxon>Gastropoda</taxon>
        <taxon>Heterobranchia</taxon>
        <taxon>Euthyneura</taxon>
        <taxon>Panpulmonata</taxon>
        <taxon>Hygrophila</taxon>
        <taxon>Lymnaeoidea</taxon>
        <taxon>Planorbidae</taxon>
        <taxon>Biomphalaria</taxon>
    </lineage>
</organism>
<sequence length="302" mass="34312">MSGELPWCDQYLVGNTAVLGPVPCLEHCEIFPKTGPETDEVIHSFYTGKQMARSYAAYRPRYPADIFDTIMSYHEQIITSGHQLAVDVCCGTGQSTLPLTKLFHQVVGVDVSEDQIENMPKGIPNLTTYVGLAEDLNMIESGTVDLVTIATGLHWVNTKKFLLEAKRVLKPGGTFAAYTWLMDQLDDAEANKYYRQAFALFKDYYTSRPMLAMEKYQSIEFPFNNIRRFDIPMREEMSIDQFVGCIQSIHATNLYYQDHPGTTVLEEIRSKMTSLLSADGKRDTEVKVQMTKHFFLLLGRNK</sequence>
<dbReference type="Pfam" id="PF08241">
    <property type="entry name" value="Methyltransf_11"/>
    <property type="match status" value="1"/>
</dbReference>
<protein>
    <submittedName>
        <fullName evidence="6">Methyltransferase DDB_G0268948</fullName>
    </submittedName>
</protein>
<dbReference type="RefSeq" id="XP_055898638.1">
    <property type="nucleotide sequence ID" value="XM_056042663.1"/>
</dbReference>
<evidence type="ECO:0000256" key="3">
    <source>
        <dbReference type="ARBA" id="ARBA00022679"/>
    </source>
</evidence>
<reference evidence="6" key="1">
    <citation type="submission" date="2025-08" db="UniProtKB">
        <authorList>
            <consortium name="RefSeq"/>
        </authorList>
    </citation>
    <scope>IDENTIFICATION</scope>
</reference>
<dbReference type="InterPro" id="IPR013216">
    <property type="entry name" value="Methyltransf_11"/>
</dbReference>
<evidence type="ECO:0000313" key="6">
    <source>
        <dbReference type="RefSeq" id="XP_055898638.1"/>
    </source>
</evidence>
<dbReference type="GO" id="GO:0008757">
    <property type="term" value="F:S-adenosylmethionine-dependent methyltransferase activity"/>
    <property type="evidence" value="ECO:0007669"/>
    <property type="project" value="InterPro"/>
</dbReference>
<evidence type="ECO:0000256" key="1">
    <source>
        <dbReference type="ARBA" id="ARBA00008361"/>
    </source>
</evidence>
<name>A0A9W3BGR9_BIOGL</name>
<keyword evidence="2 6" id="KW-0489">Methyltransferase</keyword>
<dbReference type="OrthoDB" id="506498at2759"/>
<dbReference type="OMA" id="AVHFFDT"/>
<dbReference type="PANTHER" id="PTHR44942">
    <property type="entry name" value="METHYLTRANSF_11 DOMAIN-CONTAINING PROTEIN"/>
    <property type="match status" value="1"/>
</dbReference>
<dbReference type="PANTHER" id="PTHR44942:SF4">
    <property type="entry name" value="METHYLTRANSFERASE TYPE 11 DOMAIN-CONTAINING PROTEIN"/>
    <property type="match status" value="1"/>
</dbReference>
<comment type="similarity">
    <text evidence="1">Belongs to the methyltransferase superfamily.</text>
</comment>
<dbReference type="InterPro" id="IPR029063">
    <property type="entry name" value="SAM-dependent_MTases_sf"/>
</dbReference>
<keyword evidence="3" id="KW-0808">Transferase</keyword>
<dbReference type="SUPFAM" id="SSF53335">
    <property type="entry name" value="S-adenosyl-L-methionine-dependent methyltransferases"/>
    <property type="match status" value="1"/>
</dbReference>
<dbReference type="GeneID" id="129928415"/>
<keyword evidence="5" id="KW-1185">Reference proteome</keyword>
<dbReference type="GO" id="GO:0032259">
    <property type="term" value="P:methylation"/>
    <property type="evidence" value="ECO:0007669"/>
    <property type="project" value="UniProtKB-KW"/>
</dbReference>
<dbReference type="CDD" id="cd02440">
    <property type="entry name" value="AdoMet_MTases"/>
    <property type="match status" value="1"/>
</dbReference>
<accession>A0A9W3BGR9</accession>
<gene>
    <name evidence="6" type="primary">LOC129928415</name>
</gene>
<proteinExistence type="inferred from homology"/>
<dbReference type="InterPro" id="IPR051052">
    <property type="entry name" value="Diverse_substrate_MTase"/>
</dbReference>
<evidence type="ECO:0000256" key="2">
    <source>
        <dbReference type="ARBA" id="ARBA00022603"/>
    </source>
</evidence>
<dbReference type="AlphaFoldDB" id="A0A9W3BGR9"/>
<evidence type="ECO:0000259" key="4">
    <source>
        <dbReference type="Pfam" id="PF08241"/>
    </source>
</evidence>
<dbReference type="Gene3D" id="3.40.50.150">
    <property type="entry name" value="Vaccinia Virus protein VP39"/>
    <property type="match status" value="1"/>
</dbReference>
<feature type="domain" description="Methyltransferase type 11" evidence="4">
    <location>
        <begin position="86"/>
        <end position="176"/>
    </location>
</feature>
<evidence type="ECO:0000313" key="5">
    <source>
        <dbReference type="Proteomes" id="UP001165740"/>
    </source>
</evidence>